<dbReference type="RefSeq" id="WP_177024710.1">
    <property type="nucleotide sequence ID" value="NZ_JACAQV010000021.1"/>
</dbReference>
<dbReference type="AlphaFoldDB" id="A0A7Y8GFY6"/>
<organism evidence="2 3">
    <name type="scientific">Pseudomonas salomonii</name>
    <dbReference type="NCBI Taxonomy" id="191391"/>
    <lineage>
        <taxon>Bacteria</taxon>
        <taxon>Pseudomonadati</taxon>
        <taxon>Pseudomonadota</taxon>
        <taxon>Gammaproteobacteria</taxon>
        <taxon>Pseudomonadales</taxon>
        <taxon>Pseudomonadaceae</taxon>
        <taxon>Pseudomonas</taxon>
    </lineage>
</organism>
<feature type="region of interest" description="Disordered" evidence="1">
    <location>
        <begin position="83"/>
        <end position="104"/>
    </location>
</feature>
<name>A0A7Y8GFY6_9PSED</name>
<sequence>MKKSHGPAFRRELKFIVECTVCRGTGIYTGVFHQMTCDNCHASGWVCGRTLKTLPLIDVVQVLNARLREALGEIAKANRAIGGAHEQYEQNNRRGPGATNFTGD</sequence>
<dbReference type="EMBL" id="JACAQV010000021">
    <property type="protein sequence ID" value="NWF10159.1"/>
    <property type="molecule type" value="Genomic_DNA"/>
</dbReference>
<protein>
    <recommendedName>
        <fullName evidence="4">Prophage PssSM-03</fullName>
    </recommendedName>
</protein>
<evidence type="ECO:0000256" key="1">
    <source>
        <dbReference type="SAM" id="MobiDB-lite"/>
    </source>
</evidence>
<dbReference type="InterPro" id="IPR036410">
    <property type="entry name" value="HSP_DnaJ_Cys-rich_dom_sf"/>
</dbReference>
<dbReference type="SUPFAM" id="SSF57938">
    <property type="entry name" value="DnaJ/Hsp40 cysteine-rich domain"/>
    <property type="match status" value="1"/>
</dbReference>
<proteinExistence type="predicted"/>
<evidence type="ECO:0000313" key="2">
    <source>
        <dbReference type="EMBL" id="NWF10159.1"/>
    </source>
</evidence>
<evidence type="ECO:0008006" key="4">
    <source>
        <dbReference type="Google" id="ProtNLM"/>
    </source>
</evidence>
<evidence type="ECO:0000313" key="3">
    <source>
        <dbReference type="Proteomes" id="UP000561369"/>
    </source>
</evidence>
<gene>
    <name evidence="2" type="ORF">HX810_21015</name>
</gene>
<accession>A0A7Y8GFY6</accession>
<comment type="caution">
    <text evidence="2">The sequence shown here is derived from an EMBL/GenBank/DDBJ whole genome shotgun (WGS) entry which is preliminary data.</text>
</comment>
<reference evidence="2 3" key="1">
    <citation type="submission" date="2020-04" db="EMBL/GenBank/DDBJ databases">
        <title>Molecular characterization of pseudomonads from Agaricus bisporus reveal novel blotch 2 pathogens in Western Europe.</title>
        <authorList>
            <person name="Taparia T."/>
            <person name="Krijger M."/>
            <person name="Haynes E."/>
            <person name="Elpinstone J.G."/>
            <person name="Noble R."/>
            <person name="Van Der Wolf J."/>
        </authorList>
    </citation>
    <scope>NUCLEOTIDE SEQUENCE [LARGE SCALE GENOMIC DNA]</scope>
    <source>
        <strain evidence="2 3">IPO3765</strain>
    </source>
</reference>
<dbReference type="Proteomes" id="UP000561369">
    <property type="component" value="Unassembled WGS sequence"/>
</dbReference>